<organism evidence="3">
    <name type="scientific">hydrothermal vent metagenome</name>
    <dbReference type="NCBI Taxonomy" id="652676"/>
    <lineage>
        <taxon>unclassified sequences</taxon>
        <taxon>metagenomes</taxon>
        <taxon>ecological metagenomes</taxon>
    </lineage>
</organism>
<gene>
    <name evidence="3" type="ORF">MNBD_GAMMA09-1212</name>
</gene>
<dbReference type="AlphaFoldDB" id="A0A3B0XRK7"/>
<dbReference type="EMBL" id="UOFI01000208">
    <property type="protein sequence ID" value="VAW70868.1"/>
    <property type="molecule type" value="Genomic_DNA"/>
</dbReference>
<reference evidence="3" key="1">
    <citation type="submission" date="2018-06" db="EMBL/GenBank/DDBJ databases">
        <authorList>
            <person name="Zhirakovskaya E."/>
        </authorList>
    </citation>
    <scope>NUCLEOTIDE SEQUENCE</scope>
</reference>
<feature type="compositionally biased region" description="Basic residues" evidence="2">
    <location>
        <begin position="259"/>
        <end position="271"/>
    </location>
</feature>
<feature type="coiled-coil region" evidence="1">
    <location>
        <begin position="308"/>
        <end position="342"/>
    </location>
</feature>
<name>A0A3B0XRK7_9ZZZZ</name>
<accession>A0A3B0XRK7</accession>
<evidence type="ECO:0000256" key="2">
    <source>
        <dbReference type="SAM" id="MobiDB-lite"/>
    </source>
</evidence>
<evidence type="ECO:0000256" key="1">
    <source>
        <dbReference type="SAM" id="Coils"/>
    </source>
</evidence>
<feature type="region of interest" description="Disordered" evidence="2">
    <location>
        <begin position="232"/>
        <end position="273"/>
    </location>
</feature>
<sequence>MVISACFFVKVCDPAVNGSGLQQNFSFYRGPGVCRFLGKLFQFHPLYLLLLVSVMVYGQAQAGANPFKKSKSYNFGSDVSWQVKNGAVLKSGSVRDGSDTHYYHLNINESRLLLRLGRNDPSGTIRNTRELESMAIADVRIDGVRLSVFDWCLQNQKNPSKKLKQYAVVANNTCVNAGGGGDFMIKLDSRSRNALKKTDVLEIVVEPYGRPVKLRYDMAGFAALMTKVENAGQSKKPVAAAHKPKSRAKPKPVAEAVKPKPKPRPKPKKAKICYASPPTNFESVVKPVSYPCDNKAKKTSAEKKMLARVDAEKKKNRERTIKAEKEEEYDRLKSVAESKRDADWENRQAALWIPRCERHWKKGNSPCYCDKYIKSAPPGITSTCDK</sequence>
<keyword evidence="1" id="KW-0175">Coiled coil</keyword>
<proteinExistence type="predicted"/>
<protein>
    <submittedName>
        <fullName evidence="3">Uncharacterized protein</fullName>
    </submittedName>
</protein>
<evidence type="ECO:0000313" key="3">
    <source>
        <dbReference type="EMBL" id="VAW70868.1"/>
    </source>
</evidence>